<dbReference type="OMA" id="DVQFIRM"/>
<protein>
    <recommendedName>
        <fullName evidence="3">Thymocyte nuclear protein 1</fullName>
    </recommendedName>
</protein>
<dbReference type="Gene3D" id="3.10.590.10">
    <property type="entry name" value="ph1033 like domains"/>
    <property type="match status" value="1"/>
</dbReference>
<dbReference type="InterPro" id="IPR002740">
    <property type="entry name" value="EVE_domain"/>
</dbReference>
<dbReference type="AlphaFoldDB" id="V4A2C3"/>
<dbReference type="InterPro" id="IPR047197">
    <property type="entry name" value="THYN1-like_EVE"/>
</dbReference>
<evidence type="ECO:0000256" key="1">
    <source>
        <dbReference type="ARBA" id="ARBA00002530"/>
    </source>
</evidence>
<dbReference type="InterPro" id="IPR052181">
    <property type="entry name" value="5hmC_binding"/>
</dbReference>
<evidence type="ECO:0000256" key="3">
    <source>
        <dbReference type="ARBA" id="ARBA00014654"/>
    </source>
</evidence>
<dbReference type="InterPro" id="IPR015947">
    <property type="entry name" value="PUA-like_sf"/>
</dbReference>
<evidence type="ECO:0000313" key="8">
    <source>
        <dbReference type="Proteomes" id="UP000030746"/>
    </source>
</evidence>
<dbReference type="RefSeq" id="XP_009059928.1">
    <property type="nucleotide sequence ID" value="XM_009061680.1"/>
</dbReference>
<keyword evidence="4" id="KW-0597">Phosphoprotein</keyword>
<dbReference type="GO" id="GO:0005634">
    <property type="term" value="C:nucleus"/>
    <property type="evidence" value="ECO:0007669"/>
    <property type="project" value="UniProtKB-SubCell"/>
</dbReference>
<comment type="subcellular location">
    <subcellularLocation>
        <location evidence="2">Nucleus</location>
    </subcellularLocation>
</comment>
<dbReference type="HOGENOM" id="CLU_041799_2_0_1"/>
<evidence type="ECO:0000256" key="2">
    <source>
        <dbReference type="ARBA" id="ARBA00004123"/>
    </source>
</evidence>
<feature type="non-terminal residue" evidence="7">
    <location>
        <position position="1"/>
    </location>
</feature>
<reference evidence="7 8" key="1">
    <citation type="journal article" date="2013" name="Nature">
        <title>Insights into bilaterian evolution from three spiralian genomes.</title>
        <authorList>
            <person name="Simakov O."/>
            <person name="Marletaz F."/>
            <person name="Cho S.J."/>
            <person name="Edsinger-Gonzales E."/>
            <person name="Havlak P."/>
            <person name="Hellsten U."/>
            <person name="Kuo D.H."/>
            <person name="Larsson T."/>
            <person name="Lv J."/>
            <person name="Arendt D."/>
            <person name="Savage R."/>
            <person name="Osoegawa K."/>
            <person name="de Jong P."/>
            <person name="Grimwood J."/>
            <person name="Chapman J.A."/>
            <person name="Shapiro H."/>
            <person name="Aerts A."/>
            <person name="Otillar R.P."/>
            <person name="Terry A.Y."/>
            <person name="Boore J.L."/>
            <person name="Grigoriev I.V."/>
            <person name="Lindberg D.R."/>
            <person name="Seaver E.C."/>
            <person name="Weisblat D.A."/>
            <person name="Putnam N.H."/>
            <person name="Rokhsar D.S."/>
        </authorList>
    </citation>
    <scope>NUCLEOTIDE SEQUENCE [LARGE SCALE GENOMIC DNA]</scope>
</reference>
<dbReference type="SUPFAM" id="SSF88697">
    <property type="entry name" value="PUA domain-like"/>
    <property type="match status" value="1"/>
</dbReference>
<dbReference type="Proteomes" id="UP000030746">
    <property type="component" value="Unassembled WGS sequence"/>
</dbReference>
<dbReference type="EMBL" id="KB202619">
    <property type="protein sequence ID" value="ESO89085.1"/>
    <property type="molecule type" value="Genomic_DNA"/>
</dbReference>
<dbReference type="PANTHER" id="PTHR14087:SF7">
    <property type="entry name" value="THYMOCYTE NUCLEAR PROTEIN 1"/>
    <property type="match status" value="1"/>
</dbReference>
<gene>
    <name evidence="7" type="ORF">LOTGIDRAFT_57329</name>
</gene>
<dbReference type="PANTHER" id="PTHR14087">
    <property type="entry name" value="THYMOCYTE NUCLEAR PROTEIN 1"/>
    <property type="match status" value="1"/>
</dbReference>
<dbReference type="FunFam" id="3.10.590.10:FF:000003">
    <property type="entry name" value="Thymocyte nuclear protein 1"/>
    <property type="match status" value="1"/>
</dbReference>
<dbReference type="Pfam" id="PF01878">
    <property type="entry name" value="EVE"/>
    <property type="match status" value="1"/>
</dbReference>
<keyword evidence="5" id="KW-0539">Nucleus</keyword>
<evidence type="ECO:0000256" key="5">
    <source>
        <dbReference type="ARBA" id="ARBA00023242"/>
    </source>
</evidence>
<dbReference type="GeneID" id="20251393"/>
<comment type="function">
    <text evidence="1">Specifically binds 5-hydroxymethylcytosine (5hmC), suggesting that it acts as a specific reader of 5hmC.</text>
</comment>
<evidence type="ECO:0000256" key="4">
    <source>
        <dbReference type="ARBA" id="ARBA00022553"/>
    </source>
</evidence>
<dbReference type="OrthoDB" id="41445at2759"/>
<keyword evidence="8" id="KW-1185">Reference proteome</keyword>
<sequence>WLMKSEPDTRMENGVDVKFGFDDLKACPDKTSYWDGVRNYQARNFMRDQMKVGDKVFFYHSNTKVPGIVGVCSISREAYPDHTQFDKKSSYYDAKSDEKSPRWLMVDVKYEYDLKRYISLHELKEIHQDHKANGGPLQNIALFTKARLSVQPVSEEEWDFIIKLSEK</sequence>
<accession>V4A2C3</accession>
<feature type="non-terminal residue" evidence="7">
    <location>
        <position position="167"/>
    </location>
</feature>
<evidence type="ECO:0000313" key="7">
    <source>
        <dbReference type="EMBL" id="ESO89085.1"/>
    </source>
</evidence>
<proteinExistence type="predicted"/>
<dbReference type="CTD" id="20251393"/>
<organism evidence="7 8">
    <name type="scientific">Lottia gigantea</name>
    <name type="common">Giant owl limpet</name>
    <dbReference type="NCBI Taxonomy" id="225164"/>
    <lineage>
        <taxon>Eukaryota</taxon>
        <taxon>Metazoa</taxon>
        <taxon>Spiralia</taxon>
        <taxon>Lophotrochozoa</taxon>
        <taxon>Mollusca</taxon>
        <taxon>Gastropoda</taxon>
        <taxon>Patellogastropoda</taxon>
        <taxon>Lottioidea</taxon>
        <taxon>Lottiidae</taxon>
        <taxon>Lottia</taxon>
    </lineage>
</organism>
<name>V4A2C3_LOTGI</name>
<dbReference type="STRING" id="225164.V4A2C3"/>
<dbReference type="KEGG" id="lgi:LOTGIDRAFT_57329"/>
<dbReference type="CDD" id="cd21133">
    <property type="entry name" value="EVE"/>
    <property type="match status" value="1"/>
</dbReference>
<evidence type="ECO:0000259" key="6">
    <source>
        <dbReference type="Pfam" id="PF01878"/>
    </source>
</evidence>
<feature type="domain" description="EVE" evidence="6">
    <location>
        <begin position="1"/>
        <end position="164"/>
    </location>
</feature>